<dbReference type="Proteomes" id="UP000005101">
    <property type="component" value="Unassembled WGS sequence"/>
</dbReference>
<evidence type="ECO:0000313" key="2">
    <source>
        <dbReference type="Proteomes" id="UP000005101"/>
    </source>
</evidence>
<sequence length="51" mass="6202">MKGDVPKTFHHRLHRFSQIINIDNQWFKIYSMLLCVLCGEFQHTLLRLFIL</sequence>
<protein>
    <submittedName>
        <fullName evidence="1">Uncharacterized protein</fullName>
    </submittedName>
</protein>
<keyword evidence="2" id="KW-1185">Reference proteome</keyword>
<dbReference type="EMBL" id="EQ973213">
    <property type="protein sequence ID" value="EFR53518.1"/>
    <property type="molecule type" value="Genomic_DNA"/>
</dbReference>
<accession>A0ABN0BKW3</accession>
<organism evidence="1 2">
    <name type="scientific">Bacteroides fragilis 3_1_12</name>
    <dbReference type="NCBI Taxonomy" id="457424"/>
    <lineage>
        <taxon>Bacteria</taxon>
        <taxon>Pseudomonadati</taxon>
        <taxon>Bacteroidota</taxon>
        <taxon>Bacteroidia</taxon>
        <taxon>Bacteroidales</taxon>
        <taxon>Bacteroidaceae</taxon>
        <taxon>Bacteroides</taxon>
    </lineage>
</organism>
<evidence type="ECO:0000313" key="1">
    <source>
        <dbReference type="EMBL" id="EFR53518.1"/>
    </source>
</evidence>
<gene>
    <name evidence="1" type="ORF">BFAG_02213</name>
</gene>
<proteinExistence type="predicted"/>
<name>A0ABN0BKW3_BACFG</name>
<reference evidence="1 2" key="1">
    <citation type="submission" date="2008-12" db="EMBL/GenBank/DDBJ databases">
        <title>Annotation of Bacteroides fragilis strain 3_1_12.</title>
        <authorList>
            <consortium name="The Broad Institute Genome Sequencing Platform"/>
            <person name="Ward D."/>
            <person name="Young S.K."/>
            <person name="Kodira C.D."/>
            <person name="Zeng Q."/>
            <person name="Koehrsen M."/>
            <person name="Alvarado L."/>
            <person name="Berlin A."/>
            <person name="Borenstein D."/>
            <person name="Chen Z."/>
            <person name="Engels R."/>
            <person name="Freedman E."/>
            <person name="Gellesch M."/>
            <person name="Goldberg J."/>
            <person name="Griggs A."/>
            <person name="Gujja S."/>
            <person name="Heiman D."/>
            <person name="Hepburn T."/>
            <person name="Howarth C."/>
            <person name="Jen D."/>
            <person name="Larson L."/>
            <person name="Lewis B."/>
            <person name="Mehta T."/>
            <person name="Park D."/>
            <person name="Pearson M."/>
            <person name="Roberts A."/>
            <person name="Saif S."/>
            <person name="Shea T."/>
            <person name="Shenoy N."/>
            <person name="Sisk P."/>
            <person name="Stolte C."/>
            <person name="Sykes S."/>
            <person name="Walk T."/>
            <person name="White J."/>
            <person name="Yandava C."/>
            <person name="Allen-Vercoe E."/>
            <person name="Strauss J."/>
            <person name="Ambrose C."/>
            <person name="Lander E."/>
            <person name="Nusbaum C."/>
            <person name="Galagan J."/>
            <person name="Birren B."/>
        </authorList>
    </citation>
    <scope>NUCLEOTIDE SEQUENCE [LARGE SCALE GENOMIC DNA]</scope>
    <source>
        <strain evidence="1 2">3_1_12</strain>
    </source>
</reference>